<dbReference type="OrthoDB" id="6871530at2"/>
<dbReference type="RefSeq" id="WP_015852016.1">
    <property type="nucleotide sequence ID" value="NC_012881.1"/>
</dbReference>
<accession>C6BVZ7</accession>
<gene>
    <name evidence="2" type="ordered locus">Desal_2141</name>
</gene>
<dbReference type="eggNOG" id="ENOG50339NC">
    <property type="taxonomic scope" value="Bacteria"/>
</dbReference>
<proteinExistence type="predicted"/>
<keyword evidence="1" id="KW-0472">Membrane</keyword>
<organism evidence="2 3">
    <name type="scientific">Maridesulfovibrio salexigens (strain ATCC 14822 / DSM 2638 / NCIMB 8403 / VKM B-1763)</name>
    <name type="common">Desulfovibrio salexigens</name>
    <dbReference type="NCBI Taxonomy" id="526222"/>
    <lineage>
        <taxon>Bacteria</taxon>
        <taxon>Pseudomonadati</taxon>
        <taxon>Thermodesulfobacteriota</taxon>
        <taxon>Desulfovibrionia</taxon>
        <taxon>Desulfovibrionales</taxon>
        <taxon>Desulfovibrionaceae</taxon>
        <taxon>Maridesulfovibrio</taxon>
    </lineage>
</organism>
<keyword evidence="3" id="KW-1185">Reference proteome</keyword>
<dbReference type="EMBL" id="CP001649">
    <property type="protein sequence ID" value="ACS80200.1"/>
    <property type="molecule type" value="Genomic_DNA"/>
</dbReference>
<dbReference type="STRING" id="526222.Desal_2141"/>
<evidence type="ECO:0000313" key="2">
    <source>
        <dbReference type="EMBL" id="ACS80200.1"/>
    </source>
</evidence>
<evidence type="ECO:0000256" key="1">
    <source>
        <dbReference type="SAM" id="Phobius"/>
    </source>
</evidence>
<dbReference type="KEGG" id="dsa:Desal_2141"/>
<name>C6BVZ7_MARSD</name>
<reference evidence="2 3" key="1">
    <citation type="submission" date="2009-06" db="EMBL/GenBank/DDBJ databases">
        <title>Complete sequence of Desulfovibrio salexigens DSM 2638.</title>
        <authorList>
            <consortium name="US DOE Joint Genome Institute"/>
            <person name="Lucas S."/>
            <person name="Copeland A."/>
            <person name="Lapidus A."/>
            <person name="Glavina del Rio T."/>
            <person name="Tice H."/>
            <person name="Bruce D."/>
            <person name="Goodwin L."/>
            <person name="Pitluck S."/>
            <person name="Munk A.C."/>
            <person name="Brettin T."/>
            <person name="Detter J.C."/>
            <person name="Han C."/>
            <person name="Tapia R."/>
            <person name="Larimer F."/>
            <person name="Land M."/>
            <person name="Hauser L."/>
            <person name="Kyrpides N."/>
            <person name="Anderson I."/>
            <person name="Wall J.D."/>
            <person name="Arkin A.P."/>
            <person name="Dehal P."/>
            <person name="Chivian D."/>
            <person name="Giles B."/>
            <person name="Hazen T.C."/>
        </authorList>
    </citation>
    <scope>NUCLEOTIDE SEQUENCE [LARGE SCALE GENOMIC DNA]</scope>
    <source>
        <strain evidence="3">ATCC 14822 / DSM 2638 / NCIMB 8403 / VKM B-1763</strain>
    </source>
</reference>
<dbReference type="HOGENOM" id="CLU_1545123_0_0_7"/>
<dbReference type="Proteomes" id="UP000002601">
    <property type="component" value="Chromosome"/>
</dbReference>
<feature type="transmembrane region" description="Helical" evidence="1">
    <location>
        <begin position="6"/>
        <end position="27"/>
    </location>
</feature>
<evidence type="ECO:0000313" key="3">
    <source>
        <dbReference type="Proteomes" id="UP000002601"/>
    </source>
</evidence>
<dbReference type="AlphaFoldDB" id="C6BVZ7"/>
<keyword evidence="1" id="KW-1133">Transmembrane helix</keyword>
<sequence>MNIEIAISFAIGGVIGGFGGWFGKLLIAMAKVKFKSSEDSKNEKLKADLEYKTYLKQEEYVAAKVFNKIFYKIKPSVNFPDMDHYEACNDIAYRFERIEIILNDFLSEHSVILEPKIRNEIQDAAIIASYGKLEITSPDISDYANSEASKMYGILCGVKKVFEDLAEKQKNIN</sequence>
<protein>
    <submittedName>
        <fullName evidence="2">Uncharacterized protein</fullName>
    </submittedName>
</protein>
<keyword evidence="1" id="KW-0812">Transmembrane</keyword>